<evidence type="ECO:0000256" key="11">
    <source>
        <dbReference type="PIRNR" id="PIRNR016933"/>
    </source>
</evidence>
<dbReference type="PIRSF" id="PIRSF016933">
    <property type="entry name" value="PrsW"/>
    <property type="match status" value="1"/>
</dbReference>
<comment type="subcellular location">
    <subcellularLocation>
        <location evidence="1">Cell membrane</location>
        <topology evidence="1">Multi-pass membrane protein</topology>
    </subcellularLocation>
</comment>
<feature type="transmembrane region" description="Helical" evidence="12">
    <location>
        <begin position="33"/>
        <end position="54"/>
    </location>
</feature>
<dbReference type="GO" id="GO:0005886">
    <property type="term" value="C:plasma membrane"/>
    <property type="evidence" value="ECO:0007669"/>
    <property type="project" value="UniProtKB-SubCell"/>
</dbReference>
<feature type="transmembrane region" description="Helical" evidence="12">
    <location>
        <begin position="128"/>
        <end position="150"/>
    </location>
</feature>
<comment type="caution">
    <text evidence="13">The sequence shown here is derived from an EMBL/GenBank/DDBJ whole genome shotgun (WGS) entry which is preliminary data.</text>
</comment>
<evidence type="ECO:0000256" key="7">
    <source>
        <dbReference type="ARBA" id="ARBA00022801"/>
    </source>
</evidence>
<feature type="transmembrane region" description="Helical" evidence="12">
    <location>
        <begin position="162"/>
        <end position="181"/>
    </location>
</feature>
<keyword evidence="6 12" id="KW-0812">Transmembrane</keyword>
<dbReference type="Pfam" id="PF13367">
    <property type="entry name" value="PrsW-protease"/>
    <property type="match status" value="1"/>
</dbReference>
<dbReference type="InterPro" id="IPR026898">
    <property type="entry name" value="PrsW"/>
</dbReference>
<keyword evidence="9 11" id="KW-0472">Membrane</keyword>
<dbReference type="EC" id="3.4.-.-" evidence="11"/>
<evidence type="ECO:0000256" key="6">
    <source>
        <dbReference type="ARBA" id="ARBA00022692"/>
    </source>
</evidence>
<evidence type="ECO:0000313" key="14">
    <source>
        <dbReference type="Proteomes" id="UP000076490"/>
    </source>
</evidence>
<evidence type="ECO:0000256" key="12">
    <source>
        <dbReference type="SAM" id="Phobius"/>
    </source>
</evidence>
<dbReference type="InterPro" id="IPR023596">
    <property type="entry name" value="Peptidase_PrsW_arch/bac"/>
</dbReference>
<dbReference type="AlphaFoldDB" id="A0A165GXL3"/>
<evidence type="ECO:0000256" key="2">
    <source>
        <dbReference type="ARBA" id="ARBA00009165"/>
    </source>
</evidence>
<dbReference type="EMBL" id="LQNT01000009">
    <property type="protein sequence ID" value="KZE38075.1"/>
    <property type="molecule type" value="Genomic_DNA"/>
</dbReference>
<proteinExistence type="inferred from homology"/>
<dbReference type="GO" id="GO:0008233">
    <property type="term" value="F:peptidase activity"/>
    <property type="evidence" value="ECO:0007669"/>
    <property type="project" value="UniProtKB-KW"/>
</dbReference>
<dbReference type="PANTHER" id="PTHR36844:SF1">
    <property type="entry name" value="PROTEASE PRSW"/>
    <property type="match status" value="1"/>
</dbReference>
<evidence type="ECO:0000256" key="8">
    <source>
        <dbReference type="ARBA" id="ARBA00022989"/>
    </source>
</evidence>
<dbReference type="OrthoDB" id="5504276at2"/>
<protein>
    <recommendedName>
        <fullName evidence="3 11">Protease PrsW</fullName>
        <ecNumber evidence="11">3.4.-.-</ecNumber>
    </recommendedName>
    <alternativeName>
        <fullName evidence="10 11">Protease responsible for activating sigma-W</fullName>
    </alternativeName>
</protein>
<name>A0A165GXL3_9BACL</name>
<evidence type="ECO:0000256" key="10">
    <source>
        <dbReference type="ARBA" id="ARBA00030345"/>
    </source>
</evidence>
<accession>A0A165GXL3</accession>
<evidence type="ECO:0000256" key="5">
    <source>
        <dbReference type="ARBA" id="ARBA00022670"/>
    </source>
</evidence>
<dbReference type="GO" id="GO:0006508">
    <property type="term" value="P:proteolysis"/>
    <property type="evidence" value="ECO:0007669"/>
    <property type="project" value="UniProtKB-KW"/>
</dbReference>
<dbReference type="Proteomes" id="UP000076490">
    <property type="component" value="Unassembled WGS sequence"/>
</dbReference>
<comment type="similarity">
    <text evidence="2 11">Belongs to the protease PrsW family.</text>
</comment>
<feature type="transmembrane region" description="Helical" evidence="12">
    <location>
        <begin position="187"/>
        <end position="204"/>
    </location>
</feature>
<dbReference type="RefSeq" id="WP_063179224.1">
    <property type="nucleotide sequence ID" value="NZ_LQNT01000009.1"/>
</dbReference>
<sequence>MFMLLTVAIAPGLALFSYFYLRKQIHKEPSRSLLQTYVYGMMLTFPILFIQYVFEEEGVFGSVFVSDVLFTSGLEEFFKWLVLLVVVYGHVDFEDPYDGILFGASVSLGFATVENILFLLTFGMDEALIRALLPVSSHALFGVVMGYYLGRARFVEESGTKPMLFLALFTAFGLHFVYNALVMSGSIRMYLLIPFMLFLWWFALKRVKRAHTLSIDQYIRKQRTAR</sequence>
<evidence type="ECO:0000256" key="3">
    <source>
        <dbReference type="ARBA" id="ARBA00018997"/>
    </source>
</evidence>
<reference evidence="13 14" key="1">
    <citation type="submission" date="2016-01" db="EMBL/GenBank/DDBJ databases">
        <title>Whole genome sequencing of Bhargavaea cecembensis T14.</title>
        <authorList>
            <person name="Hong K.W."/>
        </authorList>
    </citation>
    <scope>NUCLEOTIDE SEQUENCE [LARGE SCALE GENOMIC DNA]</scope>
    <source>
        <strain evidence="13 14">T14</strain>
    </source>
</reference>
<organism evidence="13 14">
    <name type="scientific">Bhargavaea cecembensis</name>
    <dbReference type="NCBI Taxonomy" id="394098"/>
    <lineage>
        <taxon>Bacteria</taxon>
        <taxon>Bacillati</taxon>
        <taxon>Bacillota</taxon>
        <taxon>Bacilli</taxon>
        <taxon>Bacillales</taxon>
        <taxon>Caryophanaceae</taxon>
        <taxon>Bhargavaea</taxon>
    </lineage>
</organism>
<evidence type="ECO:0000256" key="1">
    <source>
        <dbReference type="ARBA" id="ARBA00004651"/>
    </source>
</evidence>
<dbReference type="PANTHER" id="PTHR36844">
    <property type="entry name" value="PROTEASE PRSW"/>
    <property type="match status" value="1"/>
</dbReference>
<feature type="transmembrane region" description="Helical" evidence="12">
    <location>
        <begin position="6"/>
        <end position="21"/>
    </location>
</feature>
<comment type="function">
    <text evidence="11">Involved in the degradation of specific anti-sigma factors.</text>
</comment>
<feature type="transmembrane region" description="Helical" evidence="12">
    <location>
        <begin position="100"/>
        <end position="122"/>
    </location>
</feature>
<feature type="transmembrane region" description="Helical" evidence="12">
    <location>
        <begin position="77"/>
        <end position="93"/>
    </location>
</feature>
<keyword evidence="7 11" id="KW-0378">Hydrolase</keyword>
<dbReference type="NCBIfam" id="NF033739">
    <property type="entry name" value="intramemb_PrsW"/>
    <property type="match status" value="1"/>
</dbReference>
<keyword evidence="4 11" id="KW-1003">Cell membrane</keyword>
<evidence type="ECO:0000256" key="9">
    <source>
        <dbReference type="ARBA" id="ARBA00023136"/>
    </source>
</evidence>
<evidence type="ECO:0000256" key="4">
    <source>
        <dbReference type="ARBA" id="ARBA00022475"/>
    </source>
</evidence>
<evidence type="ECO:0000313" key="13">
    <source>
        <dbReference type="EMBL" id="KZE38075.1"/>
    </source>
</evidence>
<keyword evidence="5 11" id="KW-0645">Protease</keyword>
<keyword evidence="8 12" id="KW-1133">Transmembrane helix</keyword>
<gene>
    <name evidence="13" type="ORF">AV656_03870</name>
</gene>